<dbReference type="InterPro" id="IPR005016">
    <property type="entry name" value="TDE1/TMS"/>
</dbReference>
<organism evidence="7 8">
    <name type="scientific">Diaphorina citri</name>
    <name type="common">Asian citrus psyllid</name>
    <dbReference type="NCBI Taxonomy" id="121845"/>
    <lineage>
        <taxon>Eukaryota</taxon>
        <taxon>Metazoa</taxon>
        <taxon>Ecdysozoa</taxon>
        <taxon>Arthropoda</taxon>
        <taxon>Hexapoda</taxon>
        <taxon>Insecta</taxon>
        <taxon>Pterygota</taxon>
        <taxon>Neoptera</taxon>
        <taxon>Paraneoptera</taxon>
        <taxon>Hemiptera</taxon>
        <taxon>Sternorrhyncha</taxon>
        <taxon>Psylloidea</taxon>
        <taxon>Psyllidae</taxon>
        <taxon>Diaphorininae</taxon>
        <taxon>Diaphorina</taxon>
    </lineage>
</organism>
<dbReference type="GO" id="GO:0016020">
    <property type="term" value="C:membrane"/>
    <property type="evidence" value="ECO:0007669"/>
    <property type="project" value="UniProtKB-SubCell"/>
</dbReference>
<feature type="transmembrane region" description="Helical" evidence="6">
    <location>
        <begin position="486"/>
        <end position="506"/>
    </location>
</feature>
<proteinExistence type="inferred from homology"/>
<evidence type="ECO:0000256" key="4">
    <source>
        <dbReference type="ARBA" id="ARBA00022989"/>
    </source>
</evidence>
<reference evidence="8" key="1">
    <citation type="submission" date="2025-08" db="UniProtKB">
        <authorList>
            <consortium name="RefSeq"/>
        </authorList>
    </citation>
    <scope>IDENTIFICATION</scope>
</reference>
<evidence type="ECO:0000256" key="1">
    <source>
        <dbReference type="ARBA" id="ARBA00004141"/>
    </source>
</evidence>
<feature type="transmembrane region" description="Helical" evidence="6">
    <location>
        <begin position="331"/>
        <end position="349"/>
    </location>
</feature>
<dbReference type="RefSeq" id="XP_026679090.1">
    <property type="nucleotide sequence ID" value="XM_026823289.1"/>
</dbReference>
<dbReference type="PaxDb" id="121845-A0A3Q0IXE8"/>
<feature type="transmembrane region" description="Helical" evidence="6">
    <location>
        <begin position="134"/>
        <end position="154"/>
    </location>
</feature>
<feature type="transmembrane region" description="Helical" evidence="6">
    <location>
        <begin position="565"/>
        <end position="583"/>
    </location>
</feature>
<keyword evidence="4 6" id="KW-1133">Transmembrane helix</keyword>
<dbReference type="Proteomes" id="UP000079169">
    <property type="component" value="Unplaced"/>
</dbReference>
<evidence type="ECO:0000256" key="2">
    <source>
        <dbReference type="ARBA" id="ARBA00006665"/>
    </source>
</evidence>
<dbReference type="PANTHER" id="PTHR10383:SF9">
    <property type="entry name" value="SERINE INCORPORATOR, ISOFORM F"/>
    <property type="match status" value="1"/>
</dbReference>
<feature type="transmembrane region" description="Helical" evidence="6">
    <location>
        <begin position="421"/>
        <end position="439"/>
    </location>
</feature>
<dbReference type="STRING" id="121845.A0A3Q0IXE8"/>
<evidence type="ECO:0000256" key="5">
    <source>
        <dbReference type="ARBA" id="ARBA00023136"/>
    </source>
</evidence>
<dbReference type="CTD" id="136028748"/>
<feature type="transmembrane region" description="Helical" evidence="6">
    <location>
        <begin position="100"/>
        <end position="122"/>
    </location>
</feature>
<keyword evidence="7" id="KW-1185">Reference proteome</keyword>
<sequence>MGALLAAPMALCSAAQMACCCGSMACSLCSCCTNGKSSTLTRIMYAVMLLVGTIIACITLAPGLQDFLRKVPFCSESQSIAQSMGVVGSIDCQAVVGYMAVYRICFGMGVFFLIMALMMIGVKSSRDNRAAIQNGMWGMKYVLVILIVIAAFFIPADSPFGTTMMYIGMVGGFVFILIQLVLLVDFAHTWAEVWVSNYEETESRSWIFISIFILTSDCCSYFRMWGMKYVLVILIVIAAFFIPADSPFGTTMMYIGMVGGFVFILIQLVLLVDFAHTWAEVWVSNYEETESRSWCAALYSVTLINYGLTLAGTIILFNYFASNDGCGMNKFIISLNLIFIIILSIVSILPDVQEHQPRSGLLQSSVVSLYTIYLIWSALSSNPEKNCNPGALLGWSLTGNSASGSHTALNATPTNKVNFDTHSFVSLLLWLGAILYSSLRTASKTSKMSLADKVLVADQDDVLSNDGGESGAGQHRAPMDNEEEGVVYSWSFFHFMFILATLYVMMTLTNWYSISEYCLFPLLVISSEKNCNPGALLGWSLTGNSASGSHTALNATPTNKVNFDTHSFVSLLLWLGAILYSSLRTASKTSKMSLADKVLVADQDDVLSNDGGESGAGQHRAPMDNEEEGVVYSWSFFHFMFILATLYVMMTLTNWYSPNSSIESLNSNEASYWVKIISSWCCVGIYVWTLVAPMVLRDRDFTFE</sequence>
<dbReference type="AlphaFoldDB" id="A0A3Q0IXE8"/>
<evidence type="ECO:0000313" key="8">
    <source>
        <dbReference type="RefSeq" id="XP_026679090.1"/>
    </source>
</evidence>
<protein>
    <submittedName>
        <fullName evidence="8">Serine incorporator 3</fullName>
    </submittedName>
</protein>
<feature type="transmembrane region" description="Helical" evidence="6">
    <location>
        <begin position="229"/>
        <end position="246"/>
    </location>
</feature>
<name>A0A3Q0IXE8_DIACI</name>
<keyword evidence="3 6" id="KW-0812">Transmembrane</keyword>
<feature type="transmembrane region" description="Helical" evidence="6">
    <location>
        <begin position="43"/>
        <end position="61"/>
    </location>
</feature>
<comment type="similarity">
    <text evidence="2">Belongs to the TDE1 family.</text>
</comment>
<gene>
    <name evidence="8" type="primary">LOC103508790</name>
</gene>
<evidence type="ECO:0000313" key="7">
    <source>
        <dbReference type="Proteomes" id="UP000079169"/>
    </source>
</evidence>
<dbReference type="GeneID" id="103508790"/>
<keyword evidence="5 6" id="KW-0472">Membrane</keyword>
<feature type="transmembrane region" description="Helical" evidence="6">
    <location>
        <begin position="361"/>
        <end position="379"/>
    </location>
</feature>
<comment type="subcellular location">
    <subcellularLocation>
        <location evidence="1">Membrane</location>
        <topology evidence="1">Multi-pass membrane protein</topology>
    </subcellularLocation>
</comment>
<accession>A0A3Q0IXE8</accession>
<dbReference type="KEGG" id="dci:103508790"/>
<dbReference type="Pfam" id="PF03348">
    <property type="entry name" value="Serinc"/>
    <property type="match status" value="3"/>
</dbReference>
<evidence type="ECO:0000256" key="6">
    <source>
        <dbReference type="SAM" id="Phobius"/>
    </source>
</evidence>
<evidence type="ECO:0000256" key="3">
    <source>
        <dbReference type="ARBA" id="ARBA00022692"/>
    </source>
</evidence>
<feature type="transmembrane region" description="Helical" evidence="6">
    <location>
        <begin position="672"/>
        <end position="696"/>
    </location>
</feature>
<feature type="transmembrane region" description="Helical" evidence="6">
    <location>
        <begin position="296"/>
        <end position="319"/>
    </location>
</feature>
<feature type="transmembrane region" description="Helical" evidence="6">
    <location>
        <begin position="630"/>
        <end position="652"/>
    </location>
</feature>
<feature type="transmembrane region" description="Helical" evidence="6">
    <location>
        <begin position="166"/>
        <end position="184"/>
    </location>
</feature>
<dbReference type="PANTHER" id="PTHR10383">
    <property type="entry name" value="SERINE INCORPORATOR"/>
    <property type="match status" value="1"/>
</dbReference>
<feature type="transmembrane region" description="Helical" evidence="6">
    <location>
        <begin position="252"/>
        <end position="275"/>
    </location>
</feature>